<evidence type="ECO:0000256" key="1">
    <source>
        <dbReference type="SAM" id="SignalP"/>
    </source>
</evidence>
<dbReference type="InterPro" id="IPR050983">
    <property type="entry name" value="GST_Omega/HSP26"/>
</dbReference>
<comment type="caution">
    <text evidence="3">The sequence shown here is derived from an EMBL/GenBank/DDBJ whole genome shotgun (WGS) entry which is preliminary data.</text>
</comment>
<dbReference type="GO" id="GO:0005737">
    <property type="term" value="C:cytoplasm"/>
    <property type="evidence" value="ECO:0007669"/>
    <property type="project" value="TreeGrafter"/>
</dbReference>
<evidence type="ECO:0000313" key="4">
    <source>
        <dbReference type="Proteomes" id="UP000789595"/>
    </source>
</evidence>
<protein>
    <recommendedName>
        <fullName evidence="2">GST N-terminal domain-containing protein</fullName>
    </recommendedName>
</protein>
<dbReference type="InterPro" id="IPR036282">
    <property type="entry name" value="Glutathione-S-Trfase_C_sf"/>
</dbReference>
<feature type="chain" id="PRO_5035200727" description="GST N-terminal domain-containing protein" evidence="1">
    <location>
        <begin position="25"/>
        <end position="321"/>
    </location>
</feature>
<sequence>ILRGSHHLWGIPSFLAMGLRRVLPLALLSCAMGLRQRARALAVRGGALRESIAYGGQKKPVFYDMTHSNNAARVRLWLRLVDPALSQQVESTFITYDDLRSEEYGKLNPLRKVPALVRGDGGTVFESDVILKYLEDLYGNNEAMTPATPEGRQVMNLFIRIHDIYISSPNCSADGFCHSQGAMYLSTKWHGARRGMDIATREAKIAEIFKQLTWLEANKVEGPCPEHKTNFYMTLADLTWMPTCVFMEFLLPRVFGWADPFGTASPFPRLAAWYQGLLERPAFAETRSEIWNYWVEMEKKGQFEPIVAELNAAPERKWTYP</sequence>
<feature type="non-terminal residue" evidence="3">
    <location>
        <position position="1"/>
    </location>
</feature>
<reference evidence="3" key="1">
    <citation type="submission" date="2021-11" db="EMBL/GenBank/DDBJ databases">
        <authorList>
            <consortium name="Genoscope - CEA"/>
            <person name="William W."/>
        </authorList>
    </citation>
    <scope>NUCLEOTIDE SEQUENCE</scope>
</reference>
<dbReference type="CDD" id="cd00570">
    <property type="entry name" value="GST_N_family"/>
    <property type="match status" value="1"/>
</dbReference>
<feature type="domain" description="GST N-terminal" evidence="2">
    <location>
        <begin position="58"/>
        <end position="142"/>
    </location>
</feature>
<dbReference type="PANTHER" id="PTHR43968">
    <property type="match status" value="1"/>
</dbReference>
<dbReference type="Pfam" id="PF13417">
    <property type="entry name" value="GST_N_3"/>
    <property type="match status" value="1"/>
</dbReference>
<organism evidence="3 4">
    <name type="scientific">Pelagomonas calceolata</name>
    <dbReference type="NCBI Taxonomy" id="35677"/>
    <lineage>
        <taxon>Eukaryota</taxon>
        <taxon>Sar</taxon>
        <taxon>Stramenopiles</taxon>
        <taxon>Ochrophyta</taxon>
        <taxon>Pelagophyceae</taxon>
        <taxon>Pelagomonadales</taxon>
        <taxon>Pelagomonadaceae</taxon>
        <taxon>Pelagomonas</taxon>
    </lineage>
</organism>
<name>A0A8J2WUT5_9STRA</name>
<keyword evidence="1" id="KW-0732">Signal</keyword>
<dbReference type="Proteomes" id="UP000789595">
    <property type="component" value="Unassembled WGS sequence"/>
</dbReference>
<accession>A0A8J2WUT5</accession>
<dbReference type="PROSITE" id="PS50404">
    <property type="entry name" value="GST_NTER"/>
    <property type="match status" value="1"/>
</dbReference>
<dbReference type="SUPFAM" id="SSF52833">
    <property type="entry name" value="Thioredoxin-like"/>
    <property type="match status" value="1"/>
</dbReference>
<dbReference type="OrthoDB" id="196153at2759"/>
<dbReference type="AlphaFoldDB" id="A0A8J2WUT5"/>
<dbReference type="Gene3D" id="3.40.30.10">
    <property type="entry name" value="Glutaredoxin"/>
    <property type="match status" value="1"/>
</dbReference>
<gene>
    <name evidence="3" type="ORF">PECAL_2P22830</name>
</gene>
<dbReference type="InterPro" id="IPR036249">
    <property type="entry name" value="Thioredoxin-like_sf"/>
</dbReference>
<dbReference type="PANTHER" id="PTHR43968:SF6">
    <property type="entry name" value="GLUTATHIONE S-TRANSFERASE OMEGA"/>
    <property type="match status" value="1"/>
</dbReference>
<dbReference type="EMBL" id="CAKKNE010000002">
    <property type="protein sequence ID" value="CAH0369172.1"/>
    <property type="molecule type" value="Genomic_DNA"/>
</dbReference>
<evidence type="ECO:0000259" key="2">
    <source>
        <dbReference type="PROSITE" id="PS50404"/>
    </source>
</evidence>
<keyword evidence="4" id="KW-1185">Reference proteome</keyword>
<feature type="signal peptide" evidence="1">
    <location>
        <begin position="1"/>
        <end position="24"/>
    </location>
</feature>
<evidence type="ECO:0000313" key="3">
    <source>
        <dbReference type="EMBL" id="CAH0369172.1"/>
    </source>
</evidence>
<dbReference type="InterPro" id="IPR004045">
    <property type="entry name" value="Glutathione_S-Trfase_N"/>
</dbReference>
<proteinExistence type="predicted"/>
<dbReference type="SUPFAM" id="SSF47616">
    <property type="entry name" value="GST C-terminal domain-like"/>
    <property type="match status" value="1"/>
</dbReference>
<dbReference type="Gene3D" id="1.20.1050.10">
    <property type="match status" value="1"/>
</dbReference>